<dbReference type="EMBL" id="BAUP01000055">
    <property type="protein sequence ID" value="GAJ46006.1"/>
    <property type="molecule type" value="Genomic_DNA"/>
</dbReference>
<accession>A0A023DXB9</accession>
<reference evidence="1 2" key="1">
    <citation type="journal article" date="2014" name="FEMS Microbiol. Lett.">
        <title>Draft genome sequences of three Holospora species (Holospora obtusa, Holospora undulata, and Holospora elegans), endonuclear symbiotic bacteria of the ciliate Paramecium caudatum.</title>
        <authorList>
            <person name="Dohra H."/>
            <person name="Tanaka K."/>
            <person name="Suzuki T."/>
            <person name="Fujishima M."/>
            <person name="Suzuki H."/>
        </authorList>
    </citation>
    <scope>NUCLEOTIDE SEQUENCE [LARGE SCALE GENOMIC DNA]</scope>
    <source>
        <strain evidence="1 2">E1</strain>
    </source>
</reference>
<dbReference type="Proteomes" id="UP000024842">
    <property type="component" value="Unassembled WGS sequence"/>
</dbReference>
<evidence type="ECO:0000313" key="1">
    <source>
        <dbReference type="EMBL" id="GAJ46006.1"/>
    </source>
</evidence>
<dbReference type="AlphaFoldDB" id="A0A023DXB9"/>
<organism evidence="1 2">
    <name type="scientific">Holospora elegans E1</name>
    <dbReference type="NCBI Taxonomy" id="1427503"/>
    <lineage>
        <taxon>Bacteria</taxon>
        <taxon>Pseudomonadati</taxon>
        <taxon>Pseudomonadota</taxon>
        <taxon>Alphaproteobacteria</taxon>
        <taxon>Holosporales</taxon>
        <taxon>Holosporaceae</taxon>
        <taxon>Holospora</taxon>
    </lineage>
</organism>
<evidence type="ECO:0000313" key="2">
    <source>
        <dbReference type="Proteomes" id="UP000024842"/>
    </source>
</evidence>
<keyword evidence="2" id="KW-1185">Reference proteome</keyword>
<comment type="caution">
    <text evidence="1">The sequence shown here is derived from an EMBL/GenBank/DDBJ whole genome shotgun (WGS) entry which is preliminary data.</text>
</comment>
<dbReference type="RefSeq" id="WP_023491560.1">
    <property type="nucleotide sequence ID" value="NZ_BAUP01000055.1"/>
</dbReference>
<protein>
    <submittedName>
        <fullName evidence="1">Uncharacterized protein</fullName>
    </submittedName>
</protein>
<name>A0A023DXB9_9PROT</name>
<proteinExistence type="predicted"/>
<dbReference type="STRING" id="1427503.HE1_00326"/>
<gene>
    <name evidence="1" type="ORF">HE1_00326</name>
</gene>
<sequence>MMEEMIRCIKLRLGLLLWSLGLLFQAGLLCWEYRTFLSIQTLKTKLFKTKGILNRASLWKIQAPLQLNKLIDFSQELKKYAAHFDEIEITYKNFCELESYIELTIRFKVKHDDIFWNFFKTLYTYHKGRIESIYLSLSREKEELLDQDTSLPSFPKNEASNLRINGLYTARYYCFTPEG</sequence>